<feature type="domain" description="GST C-terminal" evidence="4">
    <location>
        <begin position="86"/>
        <end position="206"/>
    </location>
</feature>
<dbReference type="InterPro" id="IPR036249">
    <property type="entry name" value="Thioredoxin-like_sf"/>
</dbReference>
<dbReference type="SUPFAM" id="SSF52833">
    <property type="entry name" value="Thioredoxin-like"/>
    <property type="match status" value="1"/>
</dbReference>
<dbReference type="OrthoDB" id="9810080at2"/>
<evidence type="ECO:0000256" key="2">
    <source>
        <dbReference type="ARBA" id="ARBA00022679"/>
    </source>
</evidence>
<dbReference type="Gene3D" id="3.40.30.10">
    <property type="entry name" value="Glutaredoxin"/>
    <property type="match status" value="1"/>
</dbReference>
<dbReference type="InterPro" id="IPR010987">
    <property type="entry name" value="Glutathione-S-Trfase_C-like"/>
</dbReference>
<proteinExistence type="inferred from homology"/>
<feature type="domain" description="GST N-terminal" evidence="3">
    <location>
        <begin position="1"/>
        <end position="81"/>
    </location>
</feature>
<dbReference type="Pfam" id="PF00043">
    <property type="entry name" value="GST_C"/>
    <property type="match status" value="1"/>
</dbReference>
<dbReference type="RefSeq" id="WP_073626701.1">
    <property type="nucleotide sequence ID" value="NZ_FRXO01000002.1"/>
</dbReference>
<dbReference type="PROSITE" id="PS50404">
    <property type="entry name" value="GST_NTER"/>
    <property type="match status" value="1"/>
</dbReference>
<organism evidence="5 6">
    <name type="scientific">Pseudoxanthobacter soli DSM 19599</name>
    <dbReference type="NCBI Taxonomy" id="1123029"/>
    <lineage>
        <taxon>Bacteria</taxon>
        <taxon>Pseudomonadati</taxon>
        <taxon>Pseudomonadota</taxon>
        <taxon>Alphaproteobacteria</taxon>
        <taxon>Hyphomicrobiales</taxon>
        <taxon>Segnochrobactraceae</taxon>
        <taxon>Pseudoxanthobacter</taxon>
    </lineage>
</organism>
<keyword evidence="6" id="KW-1185">Reference proteome</keyword>
<protein>
    <submittedName>
        <fullName evidence="5">Glutathione S-transferase</fullName>
    </submittedName>
</protein>
<gene>
    <name evidence="5" type="ORF">SAMN02745172_01293</name>
</gene>
<dbReference type="CDD" id="cd03047">
    <property type="entry name" value="GST_N_2"/>
    <property type="match status" value="1"/>
</dbReference>
<dbReference type="STRING" id="1123029.SAMN02745172_01293"/>
<dbReference type="FunFam" id="3.40.30.10:FF:000039">
    <property type="entry name" value="Glutathione S-transferase domain"/>
    <property type="match status" value="1"/>
</dbReference>
<dbReference type="CDD" id="cd03180">
    <property type="entry name" value="GST_C_2"/>
    <property type="match status" value="1"/>
</dbReference>
<dbReference type="InterPro" id="IPR004046">
    <property type="entry name" value="GST_C"/>
</dbReference>
<dbReference type="SUPFAM" id="SSF47616">
    <property type="entry name" value="GST C-terminal domain-like"/>
    <property type="match status" value="1"/>
</dbReference>
<evidence type="ECO:0000313" key="6">
    <source>
        <dbReference type="Proteomes" id="UP000186406"/>
    </source>
</evidence>
<evidence type="ECO:0000259" key="3">
    <source>
        <dbReference type="PROSITE" id="PS50404"/>
    </source>
</evidence>
<comment type="similarity">
    <text evidence="1">Belongs to the GST superfamily.</text>
</comment>
<dbReference type="PROSITE" id="PS50405">
    <property type="entry name" value="GST_CTER"/>
    <property type="match status" value="1"/>
</dbReference>
<dbReference type="PANTHER" id="PTHR44051:SF19">
    <property type="entry name" value="DISULFIDE-BOND OXIDOREDUCTASE YFCG"/>
    <property type="match status" value="1"/>
</dbReference>
<evidence type="ECO:0000256" key="1">
    <source>
        <dbReference type="ARBA" id="ARBA00007409"/>
    </source>
</evidence>
<dbReference type="SFLD" id="SFLDS00019">
    <property type="entry name" value="Glutathione_Transferase_(cytos"/>
    <property type="match status" value="1"/>
</dbReference>
<dbReference type="Pfam" id="PF13409">
    <property type="entry name" value="GST_N_2"/>
    <property type="match status" value="1"/>
</dbReference>
<keyword evidence="2 5" id="KW-0808">Transferase</keyword>
<dbReference type="InterPro" id="IPR036282">
    <property type="entry name" value="Glutathione-S-Trfase_C_sf"/>
</dbReference>
<dbReference type="Gene3D" id="1.20.1050.10">
    <property type="match status" value="1"/>
</dbReference>
<dbReference type="SFLD" id="SFLDG00358">
    <property type="entry name" value="Main_(cytGST)"/>
    <property type="match status" value="1"/>
</dbReference>
<dbReference type="InterPro" id="IPR040079">
    <property type="entry name" value="Glutathione_S-Trfase"/>
</dbReference>
<dbReference type="Proteomes" id="UP000186406">
    <property type="component" value="Unassembled WGS sequence"/>
</dbReference>
<dbReference type="SFLD" id="SFLDG01150">
    <property type="entry name" value="Main.1:_Beta-like"/>
    <property type="match status" value="1"/>
</dbReference>
<sequence length="206" mass="22572">MLRIWGRRNSTNVRKALWCAEELGLDYEQIDAGGAFGVVNDPAFRALNPNGLVPVIESDGAVIWESNTIVRYLSARYGAGRLWPEAPAARAQADKWMDWVTGSLQPAFGPMFVGLVRTPPEKRDPAAIDRSFEASARLMAIADAALAKDAYLGGDHLTMGDIPLGSVAYGWFGLPIERPAMPHLEAWYKGLTERPAYRLGVMTPLT</sequence>
<dbReference type="GO" id="GO:0016740">
    <property type="term" value="F:transferase activity"/>
    <property type="evidence" value="ECO:0007669"/>
    <property type="project" value="UniProtKB-KW"/>
</dbReference>
<name>A0A1M7ZE64_9HYPH</name>
<reference evidence="5 6" key="1">
    <citation type="submission" date="2016-12" db="EMBL/GenBank/DDBJ databases">
        <authorList>
            <person name="Song W.-J."/>
            <person name="Kurnit D.M."/>
        </authorList>
    </citation>
    <scope>NUCLEOTIDE SEQUENCE [LARGE SCALE GENOMIC DNA]</scope>
    <source>
        <strain evidence="5 6">DSM 19599</strain>
    </source>
</reference>
<evidence type="ECO:0000313" key="5">
    <source>
        <dbReference type="EMBL" id="SHO63167.1"/>
    </source>
</evidence>
<dbReference type="InterPro" id="IPR004045">
    <property type="entry name" value="Glutathione_S-Trfase_N"/>
</dbReference>
<dbReference type="AlphaFoldDB" id="A0A1M7ZE64"/>
<dbReference type="PANTHER" id="PTHR44051">
    <property type="entry name" value="GLUTATHIONE S-TRANSFERASE-RELATED"/>
    <property type="match status" value="1"/>
</dbReference>
<accession>A0A1M7ZE64</accession>
<dbReference type="EMBL" id="FRXO01000002">
    <property type="protein sequence ID" value="SHO63167.1"/>
    <property type="molecule type" value="Genomic_DNA"/>
</dbReference>
<evidence type="ECO:0000259" key="4">
    <source>
        <dbReference type="PROSITE" id="PS50405"/>
    </source>
</evidence>